<dbReference type="PANTHER" id="PTHR37067">
    <property type="entry name" value="PX DOMAIN-CONTAINING PROTEIN"/>
    <property type="match status" value="1"/>
</dbReference>
<organism evidence="1 2">
    <name type="scientific">Gracilariopsis chorda</name>
    <dbReference type="NCBI Taxonomy" id="448386"/>
    <lineage>
        <taxon>Eukaryota</taxon>
        <taxon>Rhodophyta</taxon>
        <taxon>Florideophyceae</taxon>
        <taxon>Rhodymeniophycidae</taxon>
        <taxon>Gracilariales</taxon>
        <taxon>Gracilariaceae</taxon>
        <taxon>Gracilariopsis</taxon>
    </lineage>
</organism>
<evidence type="ECO:0000313" key="1">
    <source>
        <dbReference type="EMBL" id="PXF40546.1"/>
    </source>
</evidence>
<evidence type="ECO:0000313" key="2">
    <source>
        <dbReference type="Proteomes" id="UP000247409"/>
    </source>
</evidence>
<dbReference type="PANTHER" id="PTHR37067:SF3">
    <property type="entry name" value="PX DOMAIN-CONTAINING PROTEIN"/>
    <property type="match status" value="1"/>
</dbReference>
<comment type="caution">
    <text evidence="1">The sequence shown here is derived from an EMBL/GenBank/DDBJ whole genome shotgun (WGS) entry which is preliminary data.</text>
</comment>
<protein>
    <submittedName>
        <fullName evidence="1">Uncharacterized protein</fullName>
    </submittedName>
</protein>
<gene>
    <name evidence="1" type="ORF">BWQ96_09741</name>
</gene>
<sequence>MAPPAIRMRDELLVPLPPSLPAPLLALRSTVPTDTRLPVLPPLPDISVASTDVPFAIYHRLVPRLFTIPNDPLQQQPCELFSAQHPAHTHSCTVANSDFNRVVLLHALYGFSFQTTPQVMFTLHQATEDDRVTEQQTPHKIFSRWKLDAAYLQRHILSLNLLAMSNLLNLPTTWTFTLTLQSSPYYGHAGLEARIVLFSPQLEYASFHLLGISRPHIDIPNLLLLLQTLCPQLHQKLMGVNIHLSDAEHNALPGVIASRVLSTFLRRSPRRPRFFTPQVHCQLPGPNVNPLAIAALAPDHFRSLVNEYRPRLESFWTSNQIEQILLQHSQFRNTVQHLLNNPTASKLSLAQQWALAERRFASLFYFIGGLGSSFDYKPTPTPRVSITALEITPESASAMTTAADIILHARQFVHLRPFISWDACKAMAENT</sequence>
<dbReference type="OrthoDB" id="10542912at2759"/>
<reference evidence="1 2" key="1">
    <citation type="journal article" date="2018" name="Mol. Biol. Evol.">
        <title>Analysis of the draft genome of the red seaweed Gracilariopsis chorda provides insights into genome size evolution in Rhodophyta.</title>
        <authorList>
            <person name="Lee J."/>
            <person name="Yang E.C."/>
            <person name="Graf L."/>
            <person name="Yang J.H."/>
            <person name="Qiu H."/>
            <person name="Zel Zion U."/>
            <person name="Chan C.X."/>
            <person name="Stephens T.G."/>
            <person name="Weber A.P.M."/>
            <person name="Boo G.H."/>
            <person name="Boo S.M."/>
            <person name="Kim K.M."/>
            <person name="Shin Y."/>
            <person name="Jung M."/>
            <person name="Lee S.J."/>
            <person name="Yim H.S."/>
            <person name="Lee J.H."/>
            <person name="Bhattacharya D."/>
            <person name="Yoon H.S."/>
        </authorList>
    </citation>
    <scope>NUCLEOTIDE SEQUENCE [LARGE SCALE GENOMIC DNA]</scope>
    <source>
        <strain evidence="1 2">SKKU-2015</strain>
        <tissue evidence="1">Whole body</tissue>
    </source>
</reference>
<dbReference type="EMBL" id="NBIV01000284">
    <property type="protein sequence ID" value="PXF40546.1"/>
    <property type="molecule type" value="Genomic_DNA"/>
</dbReference>
<keyword evidence="2" id="KW-1185">Reference proteome</keyword>
<dbReference type="AlphaFoldDB" id="A0A2V3IEN1"/>
<proteinExistence type="predicted"/>
<accession>A0A2V3IEN1</accession>
<name>A0A2V3IEN1_9FLOR</name>
<dbReference type="Proteomes" id="UP000247409">
    <property type="component" value="Unassembled WGS sequence"/>
</dbReference>